<proteinExistence type="predicted"/>
<name>A0A9N9CE95_9GLOM</name>
<evidence type="ECO:0000256" key="1">
    <source>
        <dbReference type="SAM" id="MobiDB-lite"/>
    </source>
</evidence>
<dbReference type="InterPro" id="IPR036864">
    <property type="entry name" value="Zn2-C6_fun-type_DNA-bd_sf"/>
</dbReference>
<feature type="domain" description="Zn(2)-C6 fungal-type" evidence="2">
    <location>
        <begin position="34"/>
        <end position="64"/>
    </location>
</feature>
<dbReference type="GO" id="GO:0008270">
    <property type="term" value="F:zinc ion binding"/>
    <property type="evidence" value="ECO:0007669"/>
    <property type="project" value="InterPro"/>
</dbReference>
<evidence type="ECO:0000313" key="4">
    <source>
        <dbReference type="Proteomes" id="UP000789342"/>
    </source>
</evidence>
<dbReference type="Proteomes" id="UP000789342">
    <property type="component" value="Unassembled WGS sequence"/>
</dbReference>
<dbReference type="GO" id="GO:0000981">
    <property type="term" value="F:DNA-binding transcription factor activity, RNA polymerase II-specific"/>
    <property type="evidence" value="ECO:0007669"/>
    <property type="project" value="InterPro"/>
</dbReference>
<dbReference type="SMART" id="SM00066">
    <property type="entry name" value="GAL4"/>
    <property type="match status" value="1"/>
</dbReference>
<accession>A0A9N9CE95</accession>
<sequence>MDDYRSEYDGQTYDSYRETDGSTEGGRFPYAKQVCTHCHNEKRKCEGYEEGGHCLRCIDKNRDCQLFQRRQRGPKRTNLDILSEDLPGVDIPIKVSLSINIPQGDLPGVNVPMKASSGVNTLQEDSPDVDVLMKASPGINIPQEYSVEMDISMKASSNTNNPREYLPDVDIPNIPPEASSSVNIPTKASSVLEGMQIDEIDGRNTRYFNPTNSISSRVYDNLVKESLETSNNVLSTEYPFPDTDSSESVSKNASSEDPPNIKNLDIDKEKKSKTENSPLPNKIPNKTQKDVSGIYPPLKNGLHLRRDTKYFYPMSYREFVLPIRDFEDRTYVETDISLCSKEFLYPDELDMEIKTWKSLGHSDDDIAHMKESWYRKKSLLIKNTRV</sequence>
<feature type="compositionally biased region" description="Low complexity" evidence="1">
    <location>
        <begin position="246"/>
        <end position="255"/>
    </location>
</feature>
<dbReference type="PROSITE" id="PS00463">
    <property type="entry name" value="ZN2_CY6_FUNGAL_1"/>
    <property type="match status" value="1"/>
</dbReference>
<dbReference type="InterPro" id="IPR001138">
    <property type="entry name" value="Zn2Cys6_DnaBD"/>
</dbReference>
<protein>
    <submittedName>
        <fullName evidence="3">18287_t:CDS:1</fullName>
    </submittedName>
</protein>
<organism evidence="3 4">
    <name type="scientific">Acaulospora morrowiae</name>
    <dbReference type="NCBI Taxonomy" id="94023"/>
    <lineage>
        <taxon>Eukaryota</taxon>
        <taxon>Fungi</taxon>
        <taxon>Fungi incertae sedis</taxon>
        <taxon>Mucoromycota</taxon>
        <taxon>Glomeromycotina</taxon>
        <taxon>Glomeromycetes</taxon>
        <taxon>Diversisporales</taxon>
        <taxon>Acaulosporaceae</taxon>
        <taxon>Acaulospora</taxon>
    </lineage>
</organism>
<comment type="caution">
    <text evidence="3">The sequence shown here is derived from an EMBL/GenBank/DDBJ whole genome shotgun (WGS) entry which is preliminary data.</text>
</comment>
<dbReference type="Gene3D" id="4.10.240.10">
    <property type="entry name" value="Zn(2)-C6 fungal-type DNA-binding domain"/>
    <property type="match status" value="1"/>
</dbReference>
<feature type="compositionally biased region" description="Basic and acidic residues" evidence="1">
    <location>
        <begin position="264"/>
        <end position="274"/>
    </location>
</feature>
<evidence type="ECO:0000313" key="3">
    <source>
        <dbReference type="EMBL" id="CAG8598683.1"/>
    </source>
</evidence>
<dbReference type="Pfam" id="PF00172">
    <property type="entry name" value="Zn_clus"/>
    <property type="match status" value="1"/>
</dbReference>
<feature type="region of interest" description="Disordered" evidence="1">
    <location>
        <begin position="234"/>
        <end position="294"/>
    </location>
</feature>
<feature type="region of interest" description="Disordered" evidence="1">
    <location>
        <begin position="1"/>
        <end position="24"/>
    </location>
</feature>
<gene>
    <name evidence="3" type="ORF">AMORRO_LOCUS7683</name>
</gene>
<dbReference type="AlphaFoldDB" id="A0A9N9CE95"/>
<dbReference type="SUPFAM" id="SSF57701">
    <property type="entry name" value="Zn2/Cys6 DNA-binding domain"/>
    <property type="match status" value="1"/>
</dbReference>
<dbReference type="CDD" id="cd00067">
    <property type="entry name" value="GAL4"/>
    <property type="match status" value="1"/>
</dbReference>
<reference evidence="3" key="1">
    <citation type="submission" date="2021-06" db="EMBL/GenBank/DDBJ databases">
        <authorList>
            <person name="Kallberg Y."/>
            <person name="Tangrot J."/>
            <person name="Rosling A."/>
        </authorList>
    </citation>
    <scope>NUCLEOTIDE SEQUENCE</scope>
    <source>
        <strain evidence="3">CL551</strain>
    </source>
</reference>
<evidence type="ECO:0000259" key="2">
    <source>
        <dbReference type="PROSITE" id="PS00463"/>
    </source>
</evidence>
<keyword evidence="4" id="KW-1185">Reference proteome</keyword>
<dbReference type="EMBL" id="CAJVPV010005977">
    <property type="protein sequence ID" value="CAG8598683.1"/>
    <property type="molecule type" value="Genomic_DNA"/>
</dbReference>